<comment type="caution">
    <text evidence="8">The sequence shown here is derived from an EMBL/GenBank/DDBJ whole genome shotgun (WGS) entry which is preliminary data.</text>
</comment>
<dbReference type="InterPro" id="IPR007219">
    <property type="entry name" value="XnlR_reg_dom"/>
</dbReference>
<dbReference type="InterPro" id="IPR050815">
    <property type="entry name" value="TF_fung"/>
</dbReference>
<dbReference type="CDD" id="cd12148">
    <property type="entry name" value="fungal_TF_MHR"/>
    <property type="match status" value="1"/>
</dbReference>
<keyword evidence="2" id="KW-0479">Metal-binding</keyword>
<accession>A0ABR3G5J0</accession>
<feature type="region of interest" description="Disordered" evidence="6">
    <location>
        <begin position="580"/>
        <end position="599"/>
    </location>
</feature>
<dbReference type="PANTHER" id="PTHR47338">
    <property type="entry name" value="ZN(II)2CYS6 TRANSCRIPTION FACTOR (EUROFUNG)-RELATED"/>
    <property type="match status" value="1"/>
</dbReference>
<name>A0ABR3G5J0_9PEZI</name>
<keyword evidence="3" id="KW-0805">Transcription regulation</keyword>
<organism evidence="8 9">
    <name type="scientific">Discina gigas</name>
    <dbReference type="NCBI Taxonomy" id="1032678"/>
    <lineage>
        <taxon>Eukaryota</taxon>
        <taxon>Fungi</taxon>
        <taxon>Dikarya</taxon>
        <taxon>Ascomycota</taxon>
        <taxon>Pezizomycotina</taxon>
        <taxon>Pezizomycetes</taxon>
        <taxon>Pezizales</taxon>
        <taxon>Discinaceae</taxon>
        <taxon>Discina</taxon>
    </lineage>
</organism>
<feature type="compositionally biased region" description="Acidic residues" evidence="6">
    <location>
        <begin position="33"/>
        <end position="42"/>
    </location>
</feature>
<evidence type="ECO:0000256" key="4">
    <source>
        <dbReference type="ARBA" id="ARBA00023163"/>
    </source>
</evidence>
<protein>
    <recommendedName>
        <fullName evidence="7">Xylanolytic transcriptional activator regulatory domain-containing protein</fullName>
    </recommendedName>
</protein>
<sequence>QAPTRELDVINHGGFGLGFGFSVSTKIIIHNNDDDDDDDDQGGNDNASDSGNRRLPDVLRLFRLFLLILRRYLFPVYTPDEEGPRAEPGVSLVSLPKTQGGKPTCGACERLERRCIYSSGGLSTVTKIHSSSSFHAQTRVFGQILMRGAETNTPPSRWLATPSSSATTNNAVTEDARTLPIHGPPPPPRTVETLSPSVLTAHLFTAQFLQASPLVGLDTIDHSSWSEMGMVHGFYNEGWPKRGHSPRPENAGAAMAYMGDGMRVADDLPPPEALAELVGLFFSQIHPLVPCLYRKQVFVDIAPGGPLCRPCPLTYSMMALASYIHPDPILHDRSIRWHAAAKRGFDLAVTRGQYSLHNVQASIYICLYGFVTSEMSELWVFLAKAYRMCNPLGLHQIDSPRRNRFTGFLPHPKSEQDLEERRRAAWGIYVLNSFLSYSTGWPLLINDRDFCVNFPVDEDVFQSGEIERMSHIVVEPFAHNLEDLITPIIASAPVRGPYHYICKLAVLLGRIVAYNNSPIPATDSQEFESLETTLARFRLSLPRKYRGIVGLNAKDVTHVTQLNLLLHVCTILLHHPTVPVYPPQQDRPDNRESPSSSSAIDEGLVEPPAFIRCLGAVNNILGLLKTVINAAEPSSSLVDIDALQNPFITSALFLSARILTVRWLENGKDKATRAEIDLVLAVFERLKECWPELAGRYKELVMCDLRRERESVGGIKSGAGGYMGNECAPIYVGGV</sequence>
<comment type="subcellular location">
    <subcellularLocation>
        <location evidence="1">Nucleus</location>
    </subcellularLocation>
</comment>
<dbReference type="PANTHER" id="PTHR47338:SF10">
    <property type="entry name" value="TRANSCRIPTION FACTOR DOMAIN-CONTAINING PROTEIN-RELATED"/>
    <property type="match status" value="1"/>
</dbReference>
<evidence type="ECO:0000256" key="5">
    <source>
        <dbReference type="ARBA" id="ARBA00023242"/>
    </source>
</evidence>
<evidence type="ECO:0000256" key="3">
    <source>
        <dbReference type="ARBA" id="ARBA00023015"/>
    </source>
</evidence>
<proteinExistence type="predicted"/>
<feature type="domain" description="Xylanolytic transcriptional activator regulatory" evidence="7">
    <location>
        <begin position="378"/>
        <end position="461"/>
    </location>
</feature>
<evidence type="ECO:0000256" key="2">
    <source>
        <dbReference type="ARBA" id="ARBA00022723"/>
    </source>
</evidence>
<feature type="non-terminal residue" evidence="8">
    <location>
        <position position="1"/>
    </location>
</feature>
<dbReference type="Proteomes" id="UP001447188">
    <property type="component" value="Unassembled WGS sequence"/>
</dbReference>
<dbReference type="EMBL" id="JBBBZM010000281">
    <property type="protein sequence ID" value="KAL0631209.1"/>
    <property type="molecule type" value="Genomic_DNA"/>
</dbReference>
<keyword evidence="4" id="KW-0804">Transcription</keyword>
<evidence type="ECO:0000256" key="6">
    <source>
        <dbReference type="SAM" id="MobiDB-lite"/>
    </source>
</evidence>
<evidence type="ECO:0000259" key="7">
    <source>
        <dbReference type="SMART" id="SM00906"/>
    </source>
</evidence>
<feature type="region of interest" description="Disordered" evidence="6">
    <location>
        <begin position="32"/>
        <end position="51"/>
    </location>
</feature>
<evidence type="ECO:0000313" key="8">
    <source>
        <dbReference type="EMBL" id="KAL0631209.1"/>
    </source>
</evidence>
<reference evidence="8 9" key="1">
    <citation type="submission" date="2024-02" db="EMBL/GenBank/DDBJ databases">
        <title>Discinaceae phylogenomics.</title>
        <authorList>
            <person name="Dirks A.C."/>
            <person name="James T.Y."/>
        </authorList>
    </citation>
    <scope>NUCLEOTIDE SEQUENCE [LARGE SCALE GENOMIC DNA]</scope>
    <source>
        <strain evidence="8 9">ACD0624</strain>
    </source>
</reference>
<keyword evidence="9" id="KW-1185">Reference proteome</keyword>
<keyword evidence="5" id="KW-0539">Nucleus</keyword>
<dbReference type="SMART" id="SM00906">
    <property type="entry name" value="Fungal_trans"/>
    <property type="match status" value="1"/>
</dbReference>
<evidence type="ECO:0000313" key="9">
    <source>
        <dbReference type="Proteomes" id="UP001447188"/>
    </source>
</evidence>
<gene>
    <name evidence="8" type="ORF">Q9L58_009923</name>
</gene>
<dbReference type="Pfam" id="PF04082">
    <property type="entry name" value="Fungal_trans"/>
    <property type="match status" value="1"/>
</dbReference>
<evidence type="ECO:0000256" key="1">
    <source>
        <dbReference type="ARBA" id="ARBA00004123"/>
    </source>
</evidence>